<keyword evidence="4" id="KW-1185">Reference proteome</keyword>
<organism evidence="3 4">
    <name type="scientific">Zophobas morio</name>
    <dbReference type="NCBI Taxonomy" id="2755281"/>
    <lineage>
        <taxon>Eukaryota</taxon>
        <taxon>Metazoa</taxon>
        <taxon>Ecdysozoa</taxon>
        <taxon>Arthropoda</taxon>
        <taxon>Hexapoda</taxon>
        <taxon>Insecta</taxon>
        <taxon>Pterygota</taxon>
        <taxon>Neoptera</taxon>
        <taxon>Endopterygota</taxon>
        <taxon>Coleoptera</taxon>
        <taxon>Polyphaga</taxon>
        <taxon>Cucujiformia</taxon>
        <taxon>Tenebrionidae</taxon>
        <taxon>Zophobas</taxon>
    </lineage>
</organism>
<keyword evidence="1" id="KW-1133">Transmembrane helix</keyword>
<dbReference type="Gene3D" id="1.10.238.10">
    <property type="entry name" value="EF-hand"/>
    <property type="match status" value="1"/>
</dbReference>
<dbReference type="InterPro" id="IPR011992">
    <property type="entry name" value="EF-hand-dom_pair"/>
</dbReference>
<dbReference type="EMBL" id="JALNTZ010000004">
    <property type="protein sequence ID" value="KAJ3656086.1"/>
    <property type="molecule type" value="Genomic_DNA"/>
</dbReference>
<dbReference type="SUPFAM" id="SSF47473">
    <property type="entry name" value="EF-hand"/>
    <property type="match status" value="1"/>
</dbReference>
<dbReference type="Proteomes" id="UP001168821">
    <property type="component" value="Unassembled WGS sequence"/>
</dbReference>
<gene>
    <name evidence="3" type="ORF">Zmor_015187</name>
</gene>
<comment type="caution">
    <text evidence="3">The sequence shown here is derived from an EMBL/GenBank/DDBJ whole genome shotgun (WGS) entry which is preliminary data.</text>
</comment>
<keyword evidence="1" id="KW-0812">Transmembrane</keyword>
<evidence type="ECO:0000313" key="3">
    <source>
        <dbReference type="EMBL" id="KAJ3656086.1"/>
    </source>
</evidence>
<sequence length="228" mass="27061">MKNCSENSTANEKMKFAHNCKHVILLLRWSYTVPLLCYFIFFLTIWMLSVPLKPIKIVKEIPIHKPEDTFEIRMKNSNFNSDRKDGENNLLNNKNEYLINVNANENANKDQTEILQEVFKRADKDKNYKLDSKELAEWIRKKIVEHISSAVSNNYALFTMIDVNPRNGVITWKEYHTYFLKKRGFSKKYVENHDEKRHKGLQRSIKGKYFRVNTIIKLDFAFGIIISY</sequence>
<feature type="transmembrane region" description="Helical" evidence="1">
    <location>
        <begin position="31"/>
        <end position="50"/>
    </location>
</feature>
<protein>
    <recommendedName>
        <fullName evidence="2">EF-hand domain-containing protein</fullName>
    </recommendedName>
</protein>
<feature type="domain" description="EF-hand" evidence="2">
    <location>
        <begin position="110"/>
        <end position="145"/>
    </location>
</feature>
<evidence type="ECO:0000259" key="2">
    <source>
        <dbReference type="PROSITE" id="PS50222"/>
    </source>
</evidence>
<dbReference type="AlphaFoldDB" id="A0AA38IIY6"/>
<dbReference type="PROSITE" id="PS50222">
    <property type="entry name" value="EF_HAND_2"/>
    <property type="match status" value="1"/>
</dbReference>
<dbReference type="InterPro" id="IPR002048">
    <property type="entry name" value="EF_hand_dom"/>
</dbReference>
<proteinExistence type="predicted"/>
<accession>A0AA38IIY6</accession>
<keyword evidence="1" id="KW-0472">Membrane</keyword>
<reference evidence="3" key="1">
    <citation type="journal article" date="2023" name="G3 (Bethesda)">
        <title>Whole genome assemblies of Zophobas morio and Tenebrio molitor.</title>
        <authorList>
            <person name="Kaur S."/>
            <person name="Stinson S.A."/>
            <person name="diCenzo G.C."/>
        </authorList>
    </citation>
    <scope>NUCLEOTIDE SEQUENCE</scope>
    <source>
        <strain evidence="3">QUZm001</strain>
    </source>
</reference>
<dbReference type="GO" id="GO:0005509">
    <property type="term" value="F:calcium ion binding"/>
    <property type="evidence" value="ECO:0007669"/>
    <property type="project" value="InterPro"/>
</dbReference>
<name>A0AA38IIY6_9CUCU</name>
<evidence type="ECO:0000313" key="4">
    <source>
        <dbReference type="Proteomes" id="UP001168821"/>
    </source>
</evidence>
<evidence type="ECO:0000256" key="1">
    <source>
        <dbReference type="SAM" id="Phobius"/>
    </source>
</evidence>